<name>A0A386H1Q1_9CLOT</name>
<dbReference type="KEGG" id="cfer:D4Z93_03375"/>
<keyword evidence="3" id="KW-1185">Reference proteome</keyword>
<evidence type="ECO:0000313" key="3">
    <source>
        <dbReference type="Proteomes" id="UP000266301"/>
    </source>
</evidence>
<dbReference type="RefSeq" id="WP_119970377.1">
    <property type="nucleotide sequence ID" value="NZ_CP032416.1"/>
</dbReference>
<evidence type="ECO:0000313" key="2">
    <source>
        <dbReference type="EMBL" id="AYD39612.1"/>
    </source>
</evidence>
<evidence type="ECO:0008006" key="4">
    <source>
        <dbReference type="Google" id="ProtNLM"/>
    </source>
</evidence>
<reference evidence="2 3" key="2">
    <citation type="journal article" date="2019" name="Int. J. Syst. Evol. Microbiol.">
        <title>Clostridium fermenticellae sp. nov., isolated from the mud in a fermentation cellar for the production of the Chinese liquor, baijiu.</title>
        <authorList>
            <person name="Xu P.X."/>
            <person name="Chai L.J."/>
            <person name="Qiu T."/>
            <person name="Zhang X.J."/>
            <person name="Lu Z.M."/>
            <person name="Xiao C."/>
            <person name="Wang S.T."/>
            <person name="Shen C.H."/>
            <person name="Shi J.S."/>
            <person name="Xu Z.H."/>
        </authorList>
    </citation>
    <scope>NUCLEOTIDE SEQUENCE [LARGE SCALE GENOMIC DNA]</scope>
    <source>
        <strain evidence="2 3">JN500901</strain>
    </source>
</reference>
<dbReference type="KEGG" id="cfer:D4Z93_03285"/>
<gene>
    <name evidence="1" type="ORF">D4Z93_03285</name>
    <name evidence="2" type="ORF">D4Z93_03375</name>
</gene>
<proteinExistence type="predicted"/>
<reference evidence="2" key="1">
    <citation type="submission" date="2018-09" db="EMBL/GenBank/DDBJ databases">
        <authorList>
            <person name="Xu P.-X."/>
            <person name="Chai L.-J."/>
            <person name="Qiu T."/>
            <person name="Zhang X.-J."/>
            <person name="Lu Z.-M."/>
            <person name="Xiao C."/>
            <person name="Wang S.-T."/>
            <person name="Shen C.-H."/>
            <person name="Shi J.-S."/>
            <person name="Xu Z.-H."/>
        </authorList>
    </citation>
    <scope>NUCLEOTIDE SEQUENCE</scope>
    <source>
        <strain evidence="2">JN500901</strain>
    </source>
</reference>
<dbReference type="EMBL" id="CP032416">
    <property type="protein sequence ID" value="AYD39597.1"/>
    <property type="molecule type" value="Genomic_DNA"/>
</dbReference>
<sequence>MDILDKPLLKALLNEDIPFYEVMNAYNVKTTIACNLPSSALGFVYLSRRGNYHLILNGEVNYKTQCKTFVHEIKHIANDMPQLGYIIGLDMQHTYMEQSADIAAEQIFNTPASNLQHPFK</sequence>
<dbReference type="AlphaFoldDB" id="A0A386H1Q1"/>
<accession>A0A386H1Q1</accession>
<dbReference type="OrthoDB" id="1907806at2"/>
<evidence type="ECO:0000313" key="1">
    <source>
        <dbReference type="EMBL" id="AYD39597.1"/>
    </source>
</evidence>
<protein>
    <recommendedName>
        <fullName evidence="4">ImmA/IrrE family metallo-endopeptidase</fullName>
    </recommendedName>
</protein>
<organism evidence="2 3">
    <name type="scientific">Clostridium fermenticellae</name>
    <dbReference type="NCBI Taxonomy" id="2068654"/>
    <lineage>
        <taxon>Bacteria</taxon>
        <taxon>Bacillati</taxon>
        <taxon>Bacillota</taxon>
        <taxon>Clostridia</taxon>
        <taxon>Eubacteriales</taxon>
        <taxon>Clostridiaceae</taxon>
        <taxon>Clostridium</taxon>
    </lineage>
</organism>
<dbReference type="Proteomes" id="UP000266301">
    <property type="component" value="Chromosome"/>
</dbReference>
<dbReference type="EMBL" id="CP032416">
    <property type="protein sequence ID" value="AYD39612.1"/>
    <property type="molecule type" value="Genomic_DNA"/>
</dbReference>